<proteinExistence type="predicted"/>
<dbReference type="EMBL" id="CAXAMN010022806">
    <property type="protein sequence ID" value="CAK9072880.1"/>
    <property type="molecule type" value="Genomic_DNA"/>
</dbReference>
<organism evidence="1 2">
    <name type="scientific">Durusdinium trenchii</name>
    <dbReference type="NCBI Taxonomy" id="1381693"/>
    <lineage>
        <taxon>Eukaryota</taxon>
        <taxon>Sar</taxon>
        <taxon>Alveolata</taxon>
        <taxon>Dinophyceae</taxon>
        <taxon>Suessiales</taxon>
        <taxon>Symbiodiniaceae</taxon>
        <taxon>Durusdinium</taxon>
    </lineage>
</organism>
<accession>A0ABP0P9Z3</accession>
<dbReference type="SUPFAM" id="SSF46565">
    <property type="entry name" value="Chaperone J-domain"/>
    <property type="match status" value="1"/>
</dbReference>
<evidence type="ECO:0000313" key="2">
    <source>
        <dbReference type="Proteomes" id="UP001642484"/>
    </source>
</evidence>
<name>A0ABP0P9Z3_9DINO</name>
<protein>
    <submittedName>
        <fullName evidence="1">Uncharacterized protein</fullName>
    </submittedName>
</protein>
<dbReference type="CDD" id="cd06257">
    <property type="entry name" value="DnaJ"/>
    <property type="match status" value="1"/>
</dbReference>
<evidence type="ECO:0000313" key="1">
    <source>
        <dbReference type="EMBL" id="CAK9072880.1"/>
    </source>
</evidence>
<keyword evidence="2" id="KW-1185">Reference proteome</keyword>
<gene>
    <name evidence="1" type="ORF">CCMP2556_LOCUS35858</name>
</gene>
<dbReference type="InterPro" id="IPR001623">
    <property type="entry name" value="DnaJ_domain"/>
</dbReference>
<comment type="caution">
    <text evidence="1">The sequence shown here is derived from an EMBL/GenBank/DDBJ whole genome shotgun (WGS) entry which is preliminary data.</text>
</comment>
<sequence length="558" mass="61112">MDPLELQAQALAEKALPETAPNRAAKLPAVRQKILERLKLQAAAPPVAPPHLALAVPKDPPEVPPVVPPTPDERLEQLKVDGTELCGDEAWFADTQLREGLRAAVREAHREQKILMASAAEEVSRIAGEGGFQRPSALAVLRLGGAQLGGYGEGDIAYSFRQLSRVLHPDKNPDLAQADQAFHRLSEAADELRKGLQEQRRLVIWFASATSQQVPDSVMERPQEPLFAEACRLLTVICGLAGEGLVTIVARGRALSLFTSTYQGCRAPELLGLWFDRPQLLEAMASPSMRIAYDCAAKRYRAQFLCLLSRVLAAEVKRTGALPRDGWKKIAETFPELVLWQDLREQIYQRCWMVGADDPPGMAGIDRSRSPARALRSRWARKWRKAMAAILPSGEDTAAPAADPEVKKLAHVMWKDIVAVAEREPHGSGPKRALGLFRAEHHSPATFGRSSAKDRPSVEATEWCFIPSSDIFLVVGEDLIGMTLEGLFADNAPGQKRLSLAECYRKRDSPAPKAAAVNQARPSNGQVLQVVEDVVEVSPEEEPKVSEPTLSDLLGLGR</sequence>
<dbReference type="InterPro" id="IPR036869">
    <property type="entry name" value="J_dom_sf"/>
</dbReference>
<dbReference type="PROSITE" id="PS50076">
    <property type="entry name" value="DNAJ_2"/>
    <property type="match status" value="1"/>
</dbReference>
<reference evidence="1 2" key="1">
    <citation type="submission" date="2024-02" db="EMBL/GenBank/DDBJ databases">
        <authorList>
            <person name="Chen Y."/>
            <person name="Shah S."/>
            <person name="Dougan E. K."/>
            <person name="Thang M."/>
            <person name="Chan C."/>
        </authorList>
    </citation>
    <scope>NUCLEOTIDE SEQUENCE [LARGE SCALE GENOMIC DNA]</scope>
</reference>
<dbReference type="Proteomes" id="UP001642484">
    <property type="component" value="Unassembled WGS sequence"/>
</dbReference>
<dbReference type="Gene3D" id="1.10.287.110">
    <property type="entry name" value="DnaJ domain"/>
    <property type="match status" value="1"/>
</dbReference>